<accession>A0A934S3S3</accession>
<sequence length="778" mass="89104">MTPTPDPSPFPSPTAHFCWYDRERPKPFSAAFFRRAFEISQIPYRLSIIVSADNRYRLWINGIPIGRGPLKGTPSRYYAETYDLAPFLKQGRNVLAAEVRWLGDLGPISEVHTDEPGLYVQGIETEILDTPGKWKVHPDTSLSPNVDDPYKAARGWLGYLDKIDYRVQPTNWQSPEFNDYHWQTTLSVGEVPIRNPWGIDPAHCLVERDIPHLLETPLDFDSILLNRTPTEFPFTILPGESKELWLDAGKLTTGYPNLHFTGGEGRRIDITYAEALGKWQDGRWEKSRPRSDIDSSEPHGYSDSIILDGGQTVFEPFHWRTFWFIKVKVYSGDQAVTLTRADYRFTTYPQDFSARFICAHPQVKKLWDISLRTLQLCAHETYEDCPYFEQLNYVGDTRLQALCSYYLANDTSLAKRCIQLYRHSLQSHGLTASREPCNERQEIPAFSLHWILMLNDYWKWVGPDGRDFVRSNLPAVISVLSYFRDHLNQHGFVGELDNWTWTDWVAGWERGVSPADQGGNGSTYHTALFALALEAATRLIDETESSDDSGQWKALREQLLISIREKTWSSEDLYFLDGPGREEDPFSQHAQAWAILSGAATSEQREALKGRLLDDTELKKMSLFQRFYLCQALDRIGDSSHFFPKTLDPWYQLIHDAFTTWPENEKNTRSDCHAWSSWPVIEFFQSLLGARPAKPGWREIQIAPRYEATRSACGSFPSPVGEISISWECDENGFFRIDAKTPTGIPTYLTLPNGRTNSYPDGGFIELELRPKAQSVEA</sequence>
<feature type="domain" description="Bacterial alpha-L-rhamnosidase N-terminal" evidence="1">
    <location>
        <begin position="50"/>
        <end position="185"/>
    </location>
</feature>
<dbReference type="Proteomes" id="UP000617628">
    <property type="component" value="Unassembled WGS sequence"/>
</dbReference>
<name>A0A934S3S3_9BACT</name>
<dbReference type="SUPFAM" id="SSF49785">
    <property type="entry name" value="Galactose-binding domain-like"/>
    <property type="match status" value="1"/>
</dbReference>
<gene>
    <name evidence="4" type="ORF">JIN87_16625</name>
</gene>
<dbReference type="EMBL" id="JAENIL010000031">
    <property type="protein sequence ID" value="MBK1878508.1"/>
    <property type="molecule type" value="Genomic_DNA"/>
</dbReference>
<dbReference type="InterPro" id="IPR013737">
    <property type="entry name" value="Bac_rhamnosid_N"/>
</dbReference>
<feature type="domain" description="Alpha-L-rhamnosidase C-terminal" evidence="3">
    <location>
        <begin position="689"/>
        <end position="757"/>
    </location>
</feature>
<dbReference type="Pfam" id="PF17390">
    <property type="entry name" value="Bac_rhamnosid_C"/>
    <property type="match status" value="1"/>
</dbReference>
<evidence type="ECO:0000313" key="5">
    <source>
        <dbReference type="Proteomes" id="UP000617628"/>
    </source>
</evidence>
<dbReference type="Gene3D" id="2.60.120.260">
    <property type="entry name" value="Galactose-binding domain-like"/>
    <property type="match status" value="2"/>
</dbReference>
<reference evidence="4" key="1">
    <citation type="submission" date="2021-01" db="EMBL/GenBank/DDBJ databases">
        <title>Modified the classification status of verrucomicrobia.</title>
        <authorList>
            <person name="Feng X."/>
        </authorList>
    </citation>
    <scope>NUCLEOTIDE SEQUENCE</scope>
    <source>
        <strain evidence="4">KCTC 13126</strain>
    </source>
</reference>
<dbReference type="Gene3D" id="2.60.420.10">
    <property type="entry name" value="Maltose phosphorylase, domain 3"/>
    <property type="match status" value="1"/>
</dbReference>
<dbReference type="Pfam" id="PF17389">
    <property type="entry name" value="Bac_rhamnosid6H"/>
    <property type="match status" value="1"/>
</dbReference>
<dbReference type="InterPro" id="IPR035396">
    <property type="entry name" value="Bac_rhamnosid6H"/>
</dbReference>
<feature type="domain" description="Alpha-L-rhamnosidase six-hairpin glycosidase" evidence="2">
    <location>
        <begin position="354"/>
        <end position="639"/>
    </location>
</feature>
<evidence type="ECO:0000259" key="3">
    <source>
        <dbReference type="Pfam" id="PF17390"/>
    </source>
</evidence>
<comment type="caution">
    <text evidence="4">The sequence shown here is derived from an EMBL/GenBank/DDBJ whole genome shotgun (WGS) entry which is preliminary data.</text>
</comment>
<evidence type="ECO:0000313" key="4">
    <source>
        <dbReference type="EMBL" id="MBK1878508.1"/>
    </source>
</evidence>
<evidence type="ECO:0000259" key="1">
    <source>
        <dbReference type="Pfam" id="PF08531"/>
    </source>
</evidence>
<protein>
    <submittedName>
        <fullName evidence="4">Alpha-L-rhamnosidase N-terminal domain-containing protein</fullName>
    </submittedName>
</protein>
<dbReference type="Gene3D" id="1.50.10.10">
    <property type="match status" value="1"/>
</dbReference>
<dbReference type="PANTHER" id="PTHR34987:SF2">
    <property type="entry name" value="B, PUTATIVE (AFU_ORTHOLOGUE AFUA_7G05040)-RELATED"/>
    <property type="match status" value="1"/>
</dbReference>
<dbReference type="AlphaFoldDB" id="A0A934S3S3"/>
<dbReference type="GO" id="GO:0005975">
    <property type="term" value="P:carbohydrate metabolic process"/>
    <property type="evidence" value="ECO:0007669"/>
    <property type="project" value="InterPro"/>
</dbReference>
<proteinExistence type="predicted"/>
<dbReference type="RefSeq" id="WP_200356720.1">
    <property type="nucleotide sequence ID" value="NZ_JAENIL010000031.1"/>
</dbReference>
<dbReference type="InterPro" id="IPR035398">
    <property type="entry name" value="Bac_rhamnosid_C"/>
</dbReference>
<dbReference type="InterPro" id="IPR012341">
    <property type="entry name" value="6hp_glycosidase-like_sf"/>
</dbReference>
<dbReference type="InterPro" id="IPR008979">
    <property type="entry name" value="Galactose-bd-like_sf"/>
</dbReference>
<organism evidence="4 5">
    <name type="scientific">Pelagicoccus mobilis</name>
    <dbReference type="NCBI Taxonomy" id="415221"/>
    <lineage>
        <taxon>Bacteria</taxon>
        <taxon>Pseudomonadati</taxon>
        <taxon>Verrucomicrobiota</taxon>
        <taxon>Opitutia</taxon>
        <taxon>Puniceicoccales</taxon>
        <taxon>Pelagicoccaceae</taxon>
        <taxon>Pelagicoccus</taxon>
    </lineage>
</organism>
<dbReference type="Pfam" id="PF08531">
    <property type="entry name" value="Bac_rhamnosid_N"/>
    <property type="match status" value="1"/>
</dbReference>
<dbReference type="SUPFAM" id="SSF48208">
    <property type="entry name" value="Six-hairpin glycosidases"/>
    <property type="match status" value="1"/>
</dbReference>
<dbReference type="InterPro" id="IPR008928">
    <property type="entry name" value="6-hairpin_glycosidase_sf"/>
</dbReference>
<evidence type="ECO:0000259" key="2">
    <source>
        <dbReference type="Pfam" id="PF17389"/>
    </source>
</evidence>
<dbReference type="PANTHER" id="PTHR34987">
    <property type="entry name" value="C, PUTATIVE (AFU_ORTHOLOGUE AFUA_3G02880)-RELATED"/>
    <property type="match status" value="1"/>
</dbReference>
<keyword evidence="5" id="KW-1185">Reference proteome</keyword>